<evidence type="ECO:0000259" key="6">
    <source>
        <dbReference type="PROSITE" id="PS50103"/>
    </source>
</evidence>
<keyword evidence="3 4" id="KW-0862">Zinc</keyword>
<feature type="zinc finger region" description="C3H1-type" evidence="4">
    <location>
        <begin position="425"/>
        <end position="453"/>
    </location>
</feature>
<gene>
    <name evidence="7" type="ORF">BGZ80_003215</name>
</gene>
<feature type="domain" description="C3H1-type" evidence="6">
    <location>
        <begin position="425"/>
        <end position="453"/>
    </location>
</feature>
<dbReference type="Gene3D" id="4.10.1000.10">
    <property type="entry name" value="Zinc finger, CCCH-type"/>
    <property type="match status" value="1"/>
</dbReference>
<feature type="region of interest" description="Disordered" evidence="5">
    <location>
        <begin position="483"/>
        <end position="653"/>
    </location>
</feature>
<evidence type="ECO:0000313" key="7">
    <source>
        <dbReference type="EMBL" id="KAG0021010.1"/>
    </source>
</evidence>
<evidence type="ECO:0000313" key="8">
    <source>
        <dbReference type="Proteomes" id="UP000703661"/>
    </source>
</evidence>
<keyword evidence="2 4" id="KW-0863">Zinc-finger</keyword>
<reference evidence="7" key="1">
    <citation type="journal article" date="2020" name="Fungal Divers.">
        <title>Resolving the Mortierellaceae phylogeny through synthesis of multi-gene phylogenetics and phylogenomics.</title>
        <authorList>
            <person name="Vandepol N."/>
            <person name="Liber J."/>
            <person name="Desiro A."/>
            <person name="Na H."/>
            <person name="Kennedy M."/>
            <person name="Barry K."/>
            <person name="Grigoriev I.V."/>
            <person name="Miller A.N."/>
            <person name="O'Donnell K."/>
            <person name="Stajich J.E."/>
            <person name="Bonito G."/>
        </authorList>
    </citation>
    <scope>NUCLEOTIDE SEQUENCE</scope>
    <source>
        <strain evidence="7">NRRL 2769</strain>
    </source>
</reference>
<dbReference type="SUPFAM" id="SSF90229">
    <property type="entry name" value="CCCH zinc finger"/>
    <property type="match status" value="2"/>
</dbReference>
<comment type="caution">
    <text evidence="7">The sequence shown here is derived from an EMBL/GenBank/DDBJ whole genome shotgun (WGS) entry which is preliminary data.</text>
</comment>
<feature type="zinc finger region" description="C3H1-type" evidence="4">
    <location>
        <begin position="342"/>
        <end position="370"/>
    </location>
</feature>
<keyword evidence="8" id="KW-1185">Reference proteome</keyword>
<dbReference type="PANTHER" id="PTHR46156:SF1">
    <property type="entry name" value="ZINC FINGER CCCH DOMAIN-CONTAINING PROTEIN 3"/>
    <property type="match status" value="1"/>
</dbReference>
<feature type="zinc finger region" description="C3H1-type" evidence="4">
    <location>
        <begin position="374"/>
        <end position="397"/>
    </location>
</feature>
<feature type="region of interest" description="Disordered" evidence="5">
    <location>
        <begin position="63"/>
        <end position="82"/>
    </location>
</feature>
<dbReference type="GO" id="GO:0005634">
    <property type="term" value="C:nucleus"/>
    <property type="evidence" value="ECO:0007669"/>
    <property type="project" value="TreeGrafter"/>
</dbReference>
<dbReference type="InterPro" id="IPR036855">
    <property type="entry name" value="Znf_CCCH_sf"/>
</dbReference>
<dbReference type="EMBL" id="JAAAID010000184">
    <property type="protein sequence ID" value="KAG0021010.1"/>
    <property type="molecule type" value="Genomic_DNA"/>
</dbReference>
<dbReference type="PROSITE" id="PS50103">
    <property type="entry name" value="ZF_C3H1"/>
    <property type="match status" value="3"/>
</dbReference>
<dbReference type="Proteomes" id="UP000703661">
    <property type="component" value="Unassembled WGS sequence"/>
</dbReference>
<feature type="domain" description="C3H1-type" evidence="6">
    <location>
        <begin position="342"/>
        <end position="370"/>
    </location>
</feature>
<accession>A0A9P6N1D5</accession>
<dbReference type="AlphaFoldDB" id="A0A9P6N1D5"/>
<protein>
    <recommendedName>
        <fullName evidence="6">C3H1-type domain-containing protein</fullName>
    </recommendedName>
</protein>
<feature type="domain" description="C3H1-type" evidence="6">
    <location>
        <begin position="374"/>
        <end position="397"/>
    </location>
</feature>
<dbReference type="InterPro" id="IPR000571">
    <property type="entry name" value="Znf_CCCH"/>
</dbReference>
<evidence type="ECO:0000256" key="1">
    <source>
        <dbReference type="ARBA" id="ARBA00022723"/>
    </source>
</evidence>
<feature type="compositionally biased region" description="Basic and acidic residues" evidence="5">
    <location>
        <begin position="483"/>
        <end position="492"/>
    </location>
</feature>
<dbReference type="PANTHER" id="PTHR46156">
    <property type="entry name" value="CCCH ZINGC FINGER"/>
    <property type="match status" value="1"/>
</dbReference>
<dbReference type="SMART" id="SM00356">
    <property type="entry name" value="ZnF_C3H1"/>
    <property type="match status" value="4"/>
</dbReference>
<feature type="compositionally biased region" description="Acidic residues" evidence="5">
    <location>
        <begin position="553"/>
        <end position="637"/>
    </location>
</feature>
<feature type="compositionally biased region" description="Basic and acidic residues" evidence="5">
    <location>
        <begin position="638"/>
        <end position="653"/>
    </location>
</feature>
<dbReference type="GO" id="GO:0008270">
    <property type="term" value="F:zinc ion binding"/>
    <property type="evidence" value="ECO:0007669"/>
    <property type="project" value="UniProtKB-KW"/>
</dbReference>
<organism evidence="7 8">
    <name type="scientific">Entomortierella chlamydospora</name>
    <dbReference type="NCBI Taxonomy" id="101097"/>
    <lineage>
        <taxon>Eukaryota</taxon>
        <taxon>Fungi</taxon>
        <taxon>Fungi incertae sedis</taxon>
        <taxon>Mucoromycota</taxon>
        <taxon>Mortierellomycotina</taxon>
        <taxon>Mortierellomycetes</taxon>
        <taxon>Mortierellales</taxon>
        <taxon>Mortierellaceae</taxon>
        <taxon>Entomortierella</taxon>
    </lineage>
</organism>
<evidence type="ECO:0000256" key="3">
    <source>
        <dbReference type="ARBA" id="ARBA00022833"/>
    </source>
</evidence>
<evidence type="ECO:0000256" key="5">
    <source>
        <dbReference type="SAM" id="MobiDB-lite"/>
    </source>
</evidence>
<proteinExistence type="predicted"/>
<sequence>MSDKELLAQIAQVAGAINKHMNSTTPLTYPTFSGVRGGYSGRGRGRGRGMAIPPVTHFNRKLTLNNTASPSPSPTSWSPTPSPVFTPVAKPFVRPPAPSRHLSLVNNKTTGATGNTAANVLPTKQSPVLAVPTTPTTSLSVKATSTTSTLNVKPAANNGQQQQQQQWIQSKGKNMSMMNPASYKKTMEAKMKSIRSSKEKKLKLRQAQAKLASDRRKGIVTVGGKQYNKSRDGRKLVMRDSSQDNIVINGVTFEMDPRGNKLVRKTTTKDSGESSATENLSVTAPTTGITMATPKQFSMGGVVYVRTRNGNLVRATLVQKQLLEKKAKQEAQKAKHKKTVPKKPRAFCKFFTRFGQCSRGPGCPFVHSRTHLAICKKFLRGNCPNDANTCHLSHTPSPHTTPACSHFQRAACNKDNCLYPHIRINPQAPICRPFATEGWCEKGINCKDRHVWICPDFGTPTGCKKKCGLAHVANGGIRVKRSAEEMEKEKQEQAVAGSGVDHMSGSKRKRMDSSQQFKSAGRYMDNPLDQNQDLNQTHKDTNGSKRLHHDEDFVPFDLDDDEDATYIEQDESEVMGDFEGDQEEDEEEEEEEDVSSDEVDDEAGVESEDDDEGEDAEEDSTIGVDSDSEEENDDYGDELARFYEEQDRGNDEF</sequence>
<evidence type="ECO:0000256" key="2">
    <source>
        <dbReference type="ARBA" id="ARBA00022771"/>
    </source>
</evidence>
<keyword evidence="1 4" id="KW-0479">Metal-binding</keyword>
<evidence type="ECO:0000256" key="4">
    <source>
        <dbReference type="PROSITE-ProRule" id="PRU00723"/>
    </source>
</evidence>
<name>A0A9P6N1D5_9FUNG</name>
<feature type="compositionally biased region" description="Basic and acidic residues" evidence="5">
    <location>
        <begin position="536"/>
        <end position="552"/>
    </location>
</feature>